<keyword evidence="2" id="KW-1185">Reference proteome</keyword>
<comment type="caution">
    <text evidence="1">The sequence shown here is derived from an EMBL/GenBank/DDBJ whole genome shotgun (WGS) entry which is preliminary data.</text>
</comment>
<reference evidence="2" key="1">
    <citation type="journal article" date="2019" name="Int. J. Syst. Evol. Microbiol.">
        <title>The Global Catalogue of Microorganisms (GCM) 10K type strain sequencing project: providing services to taxonomists for standard genome sequencing and annotation.</title>
        <authorList>
            <consortium name="The Broad Institute Genomics Platform"/>
            <consortium name="The Broad Institute Genome Sequencing Center for Infectious Disease"/>
            <person name="Wu L."/>
            <person name="Ma J."/>
        </authorList>
    </citation>
    <scope>NUCLEOTIDE SEQUENCE [LARGE SCALE GENOMIC DNA]</scope>
    <source>
        <strain evidence="2">JCM 18324</strain>
    </source>
</reference>
<name>A0ABP9AAG4_9ACTN</name>
<protein>
    <submittedName>
        <fullName evidence="1">Uncharacterized protein</fullName>
    </submittedName>
</protein>
<evidence type="ECO:0000313" key="1">
    <source>
        <dbReference type="EMBL" id="GAA4777189.1"/>
    </source>
</evidence>
<accession>A0ABP9AAG4</accession>
<organism evidence="1 2">
    <name type="scientific">Streptomyces sanyensis</name>
    <dbReference type="NCBI Taxonomy" id="568869"/>
    <lineage>
        <taxon>Bacteria</taxon>
        <taxon>Bacillati</taxon>
        <taxon>Actinomycetota</taxon>
        <taxon>Actinomycetes</taxon>
        <taxon>Kitasatosporales</taxon>
        <taxon>Streptomycetaceae</taxon>
        <taxon>Streptomyces</taxon>
    </lineage>
</organism>
<proteinExistence type="predicted"/>
<gene>
    <name evidence="1" type="ORF">GCM10023329_27670</name>
</gene>
<dbReference type="EMBL" id="BAABJV010000005">
    <property type="protein sequence ID" value="GAA4777189.1"/>
    <property type="molecule type" value="Genomic_DNA"/>
</dbReference>
<dbReference type="Proteomes" id="UP001501147">
    <property type="component" value="Unassembled WGS sequence"/>
</dbReference>
<sequence>MPGLARRACRAPPGRAPLRGGRRRGGGAVSRMLFVLRFRCGEPEPLDLDAVREVLGPYAVGGAADPREGLLIRTADGREVEVDVNELCIGVARFPPGHFFDLLAALVDRLGASVLPCDRPALLRAEADRSHLPGPSREEAVVVPMTGRAVESFLSGGS</sequence>
<evidence type="ECO:0000313" key="2">
    <source>
        <dbReference type="Proteomes" id="UP001501147"/>
    </source>
</evidence>